<dbReference type="Gene3D" id="2.160.20.10">
    <property type="entry name" value="Single-stranded right-handed beta-helix, Pectin lyase-like"/>
    <property type="match status" value="1"/>
</dbReference>
<accession>A0ABT3GSQ3</accession>
<evidence type="ECO:0000256" key="2">
    <source>
        <dbReference type="SAM" id="SignalP"/>
    </source>
</evidence>
<dbReference type="RefSeq" id="WP_264490672.1">
    <property type="nucleotide sequence ID" value="NZ_JAPDDT010000030.1"/>
</dbReference>
<gene>
    <name evidence="3" type="ORF">OKA05_28690</name>
</gene>
<organism evidence="3 4">
    <name type="scientific">Luteolibacter arcticus</name>
    <dbReference type="NCBI Taxonomy" id="1581411"/>
    <lineage>
        <taxon>Bacteria</taxon>
        <taxon>Pseudomonadati</taxon>
        <taxon>Verrucomicrobiota</taxon>
        <taxon>Verrucomicrobiia</taxon>
        <taxon>Verrucomicrobiales</taxon>
        <taxon>Verrucomicrobiaceae</taxon>
        <taxon>Luteolibacter</taxon>
    </lineage>
</organism>
<evidence type="ECO:0000256" key="1">
    <source>
        <dbReference type="SAM" id="MobiDB-lite"/>
    </source>
</evidence>
<evidence type="ECO:0000313" key="4">
    <source>
        <dbReference type="Proteomes" id="UP001320876"/>
    </source>
</evidence>
<reference evidence="3 4" key="1">
    <citation type="submission" date="2022-10" db="EMBL/GenBank/DDBJ databases">
        <title>Luteolibacter arcticus strain CCTCC AB 2014275, whole genome shotgun sequencing project.</title>
        <authorList>
            <person name="Zhao G."/>
            <person name="Shen L."/>
        </authorList>
    </citation>
    <scope>NUCLEOTIDE SEQUENCE [LARGE SCALE GENOMIC DNA]</scope>
    <source>
        <strain evidence="3 4">CCTCC AB 2014275</strain>
    </source>
</reference>
<dbReference type="InterPro" id="IPR011050">
    <property type="entry name" value="Pectin_lyase_fold/virulence"/>
</dbReference>
<keyword evidence="2" id="KW-0732">Signal</keyword>
<keyword evidence="4" id="KW-1185">Reference proteome</keyword>
<dbReference type="SUPFAM" id="SSF51126">
    <property type="entry name" value="Pectin lyase-like"/>
    <property type="match status" value="1"/>
</dbReference>
<dbReference type="EMBL" id="JAPDDT010000030">
    <property type="protein sequence ID" value="MCW1926564.1"/>
    <property type="molecule type" value="Genomic_DNA"/>
</dbReference>
<dbReference type="InterPro" id="IPR012334">
    <property type="entry name" value="Pectin_lyas_fold"/>
</dbReference>
<feature type="signal peptide" evidence="2">
    <location>
        <begin position="1"/>
        <end position="22"/>
    </location>
</feature>
<sequence length="373" mass="38400">MKISLFPLAGLVPALLIVSAHGQAVGVPVLSTPGSATWLNEITSTGTRTIFTITGNTVLDWGQFNLGSGSELVFDFVGGNSVVNMLNGSSTQTIAGNVTSNGNVGFFSPNAPLRVTGTVTAENVTIATMNVDKQAFNAGDTFTMTAGAGSTLTVSGSVTALNGNVVLAGKAVRVSGSGQIDASDAVRIGGGNKITVAKSGFGRRLKETSGEGFVLHMGDTRAARIEIAAGQEINNGGRLDTGSANRRIFLEVGQNGKILREGTGVMVGRTVIKGEYLKNGVPIDPDVDDVRAAVNSSTVKMPALKRPDGSTVSASRTLVNDVPMSASADSGRDRKRVANAEVASRGNAKPLVQRTSFFGMRGGTGKGDEKAKR</sequence>
<feature type="region of interest" description="Disordered" evidence="1">
    <location>
        <begin position="324"/>
        <end position="373"/>
    </location>
</feature>
<protein>
    <submittedName>
        <fullName evidence="3">Uncharacterized protein</fullName>
    </submittedName>
</protein>
<proteinExistence type="predicted"/>
<feature type="chain" id="PRO_5046785328" evidence="2">
    <location>
        <begin position="23"/>
        <end position="373"/>
    </location>
</feature>
<name>A0ABT3GSQ3_9BACT</name>
<dbReference type="Proteomes" id="UP001320876">
    <property type="component" value="Unassembled WGS sequence"/>
</dbReference>
<evidence type="ECO:0000313" key="3">
    <source>
        <dbReference type="EMBL" id="MCW1926564.1"/>
    </source>
</evidence>
<comment type="caution">
    <text evidence="3">The sequence shown here is derived from an EMBL/GenBank/DDBJ whole genome shotgun (WGS) entry which is preliminary data.</text>
</comment>